<proteinExistence type="predicted"/>
<evidence type="ECO:0000313" key="3">
    <source>
        <dbReference type="Proteomes" id="UP000442105"/>
    </source>
</evidence>
<dbReference type="EMBL" id="VZCW01000201">
    <property type="protein sequence ID" value="MQN12675.1"/>
    <property type="molecule type" value="Genomic_DNA"/>
</dbReference>
<reference evidence="3" key="1">
    <citation type="submission" date="2019-09" db="EMBL/GenBank/DDBJ databases">
        <title>Distinct polysaccharide growth profiles of human intestinal Prevotella copri isolates.</title>
        <authorList>
            <person name="Fehlner-Peach H."/>
            <person name="Magnabosco C."/>
            <person name="Raghavan V."/>
            <person name="Scher J.U."/>
            <person name="Tett A."/>
            <person name="Cox L.M."/>
            <person name="Gottsegen C."/>
            <person name="Watters A."/>
            <person name="Wiltshire- Gordon J.D."/>
            <person name="Segata N."/>
            <person name="Bonneau R."/>
            <person name="Littman D.R."/>
        </authorList>
    </citation>
    <scope>NUCLEOTIDE SEQUENCE [LARGE SCALE GENOMIC DNA]</scope>
    <source>
        <strain evidence="3">iAQ1179</strain>
    </source>
</reference>
<comment type="caution">
    <text evidence="2">The sequence shown here is derived from an EMBL/GenBank/DDBJ whole genome shotgun (WGS) entry which is preliminary data.</text>
</comment>
<accession>A0AA90UF90</accession>
<sequence length="373" mass="42209">MKKTVSILSLLVLLLGVWAAALWLSPFNAYNGSSKETRYGVHEGLELVEQENAQEGKRYVVEDEDGKELFVIPLRGCLLDTRYRNGQLRFREKNTKREGYIDRQGGIFLNENAGEYKSAEAQKGIAHLTEETKGETISGDDAGNYSGDYSENHSGDYSGGNPGDHSREKKGSADGLSGRKTSALSQVDLKTMAQSNPFYKEASKIMQGKLTETDAKRRHTILNYCEHFRTAYTTKDIDFLRQVFSDKALIIVGNVVKPIANDDKCQAESRVTFAIHSKRDYLARLSKVFAANQKIDVRFSGFRIMRHPTMDGIYGVTLRQQYKSDRYSDDGYLFLLWDFRDKSMPLIHVRTWQPAGTVHTGNDVINIQDFNLE</sequence>
<dbReference type="AlphaFoldDB" id="A0AA90UF90"/>
<dbReference type="Proteomes" id="UP000442105">
    <property type="component" value="Unassembled WGS sequence"/>
</dbReference>
<evidence type="ECO:0000256" key="1">
    <source>
        <dbReference type="SAM" id="MobiDB-lite"/>
    </source>
</evidence>
<protein>
    <submittedName>
        <fullName evidence="2">Uncharacterized protein</fullName>
    </submittedName>
</protein>
<gene>
    <name evidence="2" type="ORF">F7D95_07545</name>
</gene>
<organism evidence="2 3">
    <name type="scientific">Segatella copri</name>
    <dbReference type="NCBI Taxonomy" id="165179"/>
    <lineage>
        <taxon>Bacteria</taxon>
        <taxon>Pseudomonadati</taxon>
        <taxon>Bacteroidota</taxon>
        <taxon>Bacteroidia</taxon>
        <taxon>Bacteroidales</taxon>
        <taxon>Prevotellaceae</taxon>
        <taxon>Segatella</taxon>
    </lineage>
</organism>
<feature type="region of interest" description="Disordered" evidence="1">
    <location>
        <begin position="129"/>
        <end position="180"/>
    </location>
</feature>
<evidence type="ECO:0000313" key="2">
    <source>
        <dbReference type="EMBL" id="MQN12675.1"/>
    </source>
</evidence>
<name>A0AA90UF90_9BACT</name>
<dbReference type="RefSeq" id="WP_153128483.1">
    <property type="nucleotide sequence ID" value="NZ_VZCW01000201.1"/>
</dbReference>